<dbReference type="KEGG" id="vg:65108334"/>
<dbReference type="Proteomes" id="UP000250157">
    <property type="component" value="Segment"/>
</dbReference>
<proteinExistence type="predicted"/>
<sequence>MSILKKIVEFIRSQLSFFMTKHTTIEQQYAEAANKIIDKINQLRKRYATSKKEISRLKALADEKDQNAASKEREIRHLMQTQPTVDVTTHAKLGLLYRRTAAALRTKASELVAMQEEIERTTVALDDQRADLAVKLEFIRESNAANSMGLSTADDIIETAELAKVDVDTIISRIDTFNGSNATGVESTSADLAEYLESLKA</sequence>
<protein>
    <submittedName>
        <fullName evidence="2">Uncharacterized protein</fullName>
    </submittedName>
</protein>
<name>A0A2Z5ZCJ2_9CAUD</name>
<keyword evidence="1" id="KW-0175">Coiled coil</keyword>
<evidence type="ECO:0000313" key="3">
    <source>
        <dbReference type="Proteomes" id="UP000250157"/>
    </source>
</evidence>
<dbReference type="EMBL" id="LC371242">
    <property type="protein sequence ID" value="BBC78195.1"/>
    <property type="molecule type" value="Genomic_DNA"/>
</dbReference>
<accession>A0A2Z5ZCJ2</accession>
<keyword evidence="3" id="KW-1185">Reference proteome</keyword>
<reference evidence="2 3" key="1">
    <citation type="submission" date="2018-02" db="EMBL/GenBank/DDBJ databases">
        <title>Full genome sequencing of a novel polyvalent bacteriophage as one of T4-Family member.</title>
        <authorList>
            <person name="Kawasaki T."/>
            <person name="Saad A.M."/>
            <person name="Yamada T."/>
        </authorList>
    </citation>
    <scope>NUCLEOTIDE SEQUENCE [LARGE SCALE GENOMIC DNA]</scope>
    <source>
        <strain evidence="2 3">EcS1</strain>
    </source>
</reference>
<evidence type="ECO:0000313" key="2">
    <source>
        <dbReference type="EMBL" id="BBC78195.1"/>
    </source>
</evidence>
<organism evidence="2 3">
    <name type="scientific">Escherichia phage EcS1</name>
    <dbReference type="NCBI Taxonomy" id="2083276"/>
    <lineage>
        <taxon>Viruses</taxon>
        <taxon>Duplodnaviria</taxon>
        <taxon>Heunggongvirae</taxon>
        <taxon>Uroviricota</taxon>
        <taxon>Caudoviricetes</taxon>
        <taxon>Pantevenvirales</taxon>
        <taxon>Straboviridae</taxon>
        <taxon>Tevenvirinae</taxon>
        <taxon>Kagamiyamavirus</taxon>
        <taxon>Kagamiyamavirus ecs1</taxon>
    </lineage>
</organism>
<evidence type="ECO:0000256" key="1">
    <source>
        <dbReference type="SAM" id="Coils"/>
    </source>
</evidence>
<dbReference type="RefSeq" id="YP_010090842.1">
    <property type="nucleotide sequence ID" value="NC_055721.1"/>
</dbReference>
<feature type="coiled-coil region" evidence="1">
    <location>
        <begin position="33"/>
        <end position="81"/>
    </location>
</feature>
<dbReference type="GeneID" id="65108334"/>